<dbReference type="GO" id="GO:0006886">
    <property type="term" value="P:intracellular protein transport"/>
    <property type="evidence" value="ECO:0007669"/>
    <property type="project" value="TreeGrafter"/>
</dbReference>
<evidence type="ECO:0000256" key="2">
    <source>
        <dbReference type="ARBA" id="ARBA00022737"/>
    </source>
</evidence>
<evidence type="ECO:0000256" key="1">
    <source>
        <dbReference type="ARBA" id="ARBA00022574"/>
    </source>
</evidence>
<accession>A0A1W0E9B5</accession>
<dbReference type="Pfam" id="PF23953">
    <property type="entry name" value="TPR_COPA_B"/>
    <property type="match status" value="1"/>
</dbReference>
<dbReference type="VEuPathDB" id="MicrosporidiaDB:EHP00_372"/>
<organism evidence="5 6">
    <name type="scientific">Ecytonucleospora hepatopenaei</name>
    <dbReference type="NCBI Taxonomy" id="646526"/>
    <lineage>
        <taxon>Eukaryota</taxon>
        <taxon>Fungi</taxon>
        <taxon>Fungi incertae sedis</taxon>
        <taxon>Microsporidia</taxon>
        <taxon>Enterocytozoonidae</taxon>
        <taxon>Ecytonucleospora</taxon>
    </lineage>
</organism>
<comment type="caution">
    <text evidence="5">The sequence shown here is derived from an EMBL/GenBank/DDBJ whole genome shotgun (WGS) entry which is preliminary data.</text>
</comment>
<dbReference type="GO" id="GO:0006890">
    <property type="term" value="P:retrograde vesicle-mediated transport, Golgi to endoplasmic reticulum"/>
    <property type="evidence" value="ECO:0007669"/>
    <property type="project" value="TreeGrafter"/>
</dbReference>
<feature type="domain" description="COPA/B TPR" evidence="4">
    <location>
        <begin position="609"/>
        <end position="741"/>
    </location>
</feature>
<dbReference type="Proteomes" id="UP000192758">
    <property type="component" value="Unassembled WGS sequence"/>
</dbReference>
<gene>
    <name evidence="5" type="ORF">EHP00_372</name>
</gene>
<dbReference type="InterPro" id="IPR050844">
    <property type="entry name" value="Coatomer_complex_subunit"/>
</dbReference>
<protein>
    <submittedName>
        <fullName evidence="5">Coatomer beta subunit</fullName>
    </submittedName>
</protein>
<dbReference type="STRING" id="646526.A0A1W0E9B5"/>
<proteinExistence type="predicted"/>
<sequence length="761" mass="87299">MKNTSKIKLFNFLFLTLIMEIQTNHNDTIRTPKIKVLKTDVNYGYILAGLYNGEVQQFVVDNGVPVMKKTVKISELPVRTLAFNLQNYQVFAGTDDGNVVVLDSENLNVINVFKAHDDFIRSIAVNEQENCFLTSSDDNCVKLFGLKDFMLINCYKDSKHYVMDVKFDNTDKTLFYTASLDGKIRKYNIFNTKRLDTFYCRPEKSKSYKTNTTKGIKNAFASLRTSKTVSFNTFNNLSGLNSFEFISKECFVTANDDGFITVYDKGRNTVLNMVKVHNGHINTVKTVKDGFFATTSNDGTMKIFNEMLNVEATIHSDFKIWDFCVYKNYILTGTDEELIVSHILTEKIVKKMAGNRVFTLKSDGLYCQKIGDLSEKHVGSFERDLIDFTLNETGKLIASISYSGIVIYSFLGLRKKFEISGGKDIVFGKEGFFILMPEKIVSYNLKFEKTNEFEVKNCEKIFDIKENESATDVLCSYEDSVCLYKNGDFVKKFKNFEDCFFVDDIEGNSLICLINDEKTSFYNYKSFFEIDVVFVDFKVYENVVYFITSLDSGYGFVYKNEFLSFSFRTTLTSILGLHGGILYSQDNSVDVDEKFITFQKSVLLGNSKEIAEECVQKAIAFYENLGMLEEALKITQNESQKFEILLKLEKFEEAFEIAKSPAKFEKLGNKFVELYKTSCDKKYLEKASEAYFKSGNLSNLFYTDAISSKKYLKYITETANKNGQKNLALVAAFANNDYSQCDIFFKNTLFENMFKEKFINK</sequence>
<dbReference type="SMART" id="SM00320">
    <property type="entry name" value="WD40"/>
    <property type="match status" value="6"/>
</dbReference>
<evidence type="ECO:0000313" key="6">
    <source>
        <dbReference type="Proteomes" id="UP000192758"/>
    </source>
</evidence>
<dbReference type="InterPro" id="IPR015943">
    <property type="entry name" value="WD40/YVTN_repeat-like_dom_sf"/>
</dbReference>
<dbReference type="Pfam" id="PF00400">
    <property type="entry name" value="WD40"/>
    <property type="match status" value="2"/>
</dbReference>
<keyword evidence="6" id="KW-1185">Reference proteome</keyword>
<dbReference type="GO" id="GO:0006888">
    <property type="term" value="P:endoplasmic reticulum to Golgi vesicle-mediated transport"/>
    <property type="evidence" value="ECO:0007669"/>
    <property type="project" value="TreeGrafter"/>
</dbReference>
<dbReference type="PANTHER" id="PTHR19876">
    <property type="entry name" value="COATOMER"/>
    <property type="match status" value="1"/>
</dbReference>
<feature type="signal peptide" evidence="3">
    <location>
        <begin position="1"/>
        <end position="23"/>
    </location>
</feature>
<feature type="chain" id="PRO_5012415854" evidence="3">
    <location>
        <begin position="24"/>
        <end position="761"/>
    </location>
</feature>
<evidence type="ECO:0000256" key="3">
    <source>
        <dbReference type="SAM" id="SignalP"/>
    </source>
</evidence>
<dbReference type="InterPro" id="IPR036322">
    <property type="entry name" value="WD40_repeat_dom_sf"/>
</dbReference>
<keyword evidence="1" id="KW-0853">WD repeat</keyword>
<name>A0A1W0E9B5_9MICR</name>
<reference evidence="5 6" key="1">
    <citation type="journal article" date="2017" name="Environ. Microbiol.">
        <title>Decay of the glycolytic pathway and adaptation to intranuclear parasitism within Enterocytozoonidae microsporidia.</title>
        <authorList>
            <person name="Wiredu Boakye D."/>
            <person name="Jaroenlak P."/>
            <person name="Prachumwat A."/>
            <person name="Williams T.A."/>
            <person name="Bateman K.S."/>
            <person name="Itsathitphaisarn O."/>
            <person name="Sritunyalucksana K."/>
            <person name="Paszkiewicz K.H."/>
            <person name="Moore K.A."/>
            <person name="Stentiford G.D."/>
            <person name="Williams B.A."/>
        </authorList>
    </citation>
    <scope>NUCLEOTIDE SEQUENCE [LARGE SCALE GENOMIC DNA]</scope>
    <source>
        <strain evidence="5 6">TH1</strain>
    </source>
</reference>
<dbReference type="InterPro" id="IPR056176">
    <property type="entry name" value="TPR_COPA_B"/>
</dbReference>
<keyword evidence="3" id="KW-0732">Signal</keyword>
<dbReference type="EMBL" id="MNPJ01000001">
    <property type="protein sequence ID" value="OQS55830.1"/>
    <property type="molecule type" value="Genomic_DNA"/>
</dbReference>
<dbReference type="PANTHER" id="PTHR19876:SF2">
    <property type="entry name" value="COATOMER SUBUNIT BETA"/>
    <property type="match status" value="1"/>
</dbReference>
<dbReference type="InterPro" id="IPR001680">
    <property type="entry name" value="WD40_rpt"/>
</dbReference>
<dbReference type="GO" id="GO:0030126">
    <property type="term" value="C:COPI vesicle coat"/>
    <property type="evidence" value="ECO:0007669"/>
    <property type="project" value="TreeGrafter"/>
</dbReference>
<keyword evidence="2" id="KW-0677">Repeat</keyword>
<dbReference type="Gene3D" id="2.130.10.10">
    <property type="entry name" value="YVTN repeat-like/Quinoprotein amine dehydrogenase"/>
    <property type="match status" value="2"/>
</dbReference>
<dbReference type="AlphaFoldDB" id="A0A1W0E9B5"/>
<evidence type="ECO:0000259" key="4">
    <source>
        <dbReference type="Pfam" id="PF23953"/>
    </source>
</evidence>
<dbReference type="SUPFAM" id="SSF50978">
    <property type="entry name" value="WD40 repeat-like"/>
    <property type="match status" value="1"/>
</dbReference>
<evidence type="ECO:0000313" key="5">
    <source>
        <dbReference type="EMBL" id="OQS55830.1"/>
    </source>
</evidence>
<dbReference type="OrthoDB" id="10261470at2759"/>
<dbReference type="GO" id="GO:0006891">
    <property type="term" value="P:intra-Golgi vesicle-mediated transport"/>
    <property type="evidence" value="ECO:0007669"/>
    <property type="project" value="TreeGrafter"/>
</dbReference>
<dbReference type="Gene3D" id="1.25.40.470">
    <property type="match status" value="1"/>
</dbReference>